<reference evidence="21" key="4">
    <citation type="submission" date="2016-11" db="EMBL/GenBank/DDBJ databases">
        <authorList>
            <person name="Jaros S."/>
            <person name="Januszkiewicz K."/>
            <person name="Wedrychowicz H."/>
        </authorList>
    </citation>
    <scope>NUCLEOTIDE SEQUENCE [LARGE SCALE GENOMIC DNA]</scope>
    <source>
        <strain evidence="21">DSM 1682</strain>
    </source>
</reference>
<evidence type="ECO:0000256" key="11">
    <source>
        <dbReference type="ARBA" id="ARBA00024006"/>
    </source>
</evidence>
<dbReference type="AlphaFoldDB" id="A0A120MK59"/>
<proteinExistence type="inferred from homology"/>
<dbReference type="CDD" id="cd00834">
    <property type="entry name" value="KAS_I_II"/>
    <property type="match status" value="1"/>
</dbReference>
<dbReference type="InterPro" id="IPR000794">
    <property type="entry name" value="Beta-ketoacyl_synthase"/>
</dbReference>
<evidence type="ECO:0000256" key="1">
    <source>
        <dbReference type="ARBA" id="ARBA00005194"/>
    </source>
</evidence>
<comment type="catalytic activity">
    <reaction evidence="12 14">
        <text>(9Z)-hexadecenoyl-[ACP] + malonyl-[ACP] + H(+) = 3-oxo-(11Z)-octadecenoyl-[ACP] + holo-[ACP] + CO2</text>
        <dbReference type="Rhea" id="RHEA:55040"/>
        <dbReference type="Rhea" id="RHEA-COMP:9623"/>
        <dbReference type="Rhea" id="RHEA-COMP:9685"/>
        <dbReference type="Rhea" id="RHEA-COMP:10800"/>
        <dbReference type="Rhea" id="RHEA-COMP:14074"/>
        <dbReference type="ChEBI" id="CHEBI:15378"/>
        <dbReference type="ChEBI" id="CHEBI:16526"/>
        <dbReference type="ChEBI" id="CHEBI:64479"/>
        <dbReference type="ChEBI" id="CHEBI:78449"/>
        <dbReference type="ChEBI" id="CHEBI:83989"/>
        <dbReference type="ChEBI" id="CHEBI:138538"/>
        <dbReference type="EC" id="2.3.1.179"/>
    </reaction>
</comment>
<dbReference type="KEGG" id="cpro:CPRO_06550"/>
<keyword evidence="7" id="KW-0276">Fatty acid metabolism</keyword>
<dbReference type="OrthoDB" id="9808669at2"/>
<evidence type="ECO:0000256" key="8">
    <source>
        <dbReference type="ARBA" id="ARBA00023098"/>
    </source>
</evidence>
<evidence type="ECO:0000256" key="6">
    <source>
        <dbReference type="ARBA" id="ARBA00022679"/>
    </source>
</evidence>
<dbReference type="NCBIfam" id="NF005589">
    <property type="entry name" value="PRK07314.1"/>
    <property type="match status" value="1"/>
</dbReference>
<dbReference type="GO" id="GO:0005829">
    <property type="term" value="C:cytosol"/>
    <property type="evidence" value="ECO:0007669"/>
    <property type="project" value="TreeGrafter"/>
</dbReference>
<dbReference type="Proteomes" id="UP000068026">
    <property type="component" value="Chromosome"/>
</dbReference>
<evidence type="ECO:0000256" key="9">
    <source>
        <dbReference type="ARBA" id="ARBA00023160"/>
    </source>
</evidence>
<comment type="similarity">
    <text evidence="2 14 16">Belongs to the thiolase-like superfamily. Beta-ketoacyl-ACP synthases family.</text>
</comment>
<dbReference type="Pfam" id="PF02801">
    <property type="entry name" value="Ketoacyl-synt_C"/>
    <property type="match status" value="1"/>
</dbReference>
<protein>
    <recommendedName>
        <fullName evidence="4 14">3-oxoacyl-[acyl-carrier-protein] synthase 2</fullName>
        <ecNumber evidence="3 14">2.3.1.179</ecNumber>
    </recommendedName>
</protein>
<reference evidence="19" key="3">
    <citation type="submission" date="2016-11" db="EMBL/GenBank/DDBJ databases">
        <authorList>
            <person name="Varghese N."/>
            <person name="Submissions S."/>
        </authorList>
    </citation>
    <scope>NUCLEOTIDE SEQUENCE</scope>
    <source>
        <strain evidence="19">DSM 1682</strain>
    </source>
</reference>
<dbReference type="SMART" id="SM00825">
    <property type="entry name" value="PKS_KS"/>
    <property type="match status" value="1"/>
</dbReference>
<dbReference type="FunFam" id="3.40.47.10:FF:000018">
    <property type="entry name" value="3-oxoacyl-[acyl-carrier-protein] synthase 2"/>
    <property type="match status" value="1"/>
</dbReference>
<evidence type="ECO:0000256" key="7">
    <source>
        <dbReference type="ARBA" id="ARBA00022832"/>
    </source>
</evidence>
<evidence type="ECO:0000256" key="2">
    <source>
        <dbReference type="ARBA" id="ARBA00008467"/>
    </source>
</evidence>
<dbReference type="PIRSF" id="PIRSF000447">
    <property type="entry name" value="KAS_II"/>
    <property type="match status" value="1"/>
</dbReference>
<dbReference type="PROSITE" id="PS52004">
    <property type="entry name" value="KS3_2"/>
    <property type="match status" value="1"/>
</dbReference>
<gene>
    <name evidence="18" type="primary">fabF</name>
    <name evidence="18" type="ORF">CPRO_06550</name>
    <name evidence="19" type="ORF">SAMN02745151_00822</name>
</gene>
<dbReference type="RefSeq" id="WP_066047803.1">
    <property type="nucleotide sequence ID" value="NZ_CP014223.1"/>
</dbReference>
<dbReference type="EMBL" id="CP014223">
    <property type="protein sequence ID" value="AMJ40257.1"/>
    <property type="molecule type" value="Genomic_DNA"/>
</dbReference>
<accession>A0A120MK59</accession>
<dbReference type="PANTHER" id="PTHR11712">
    <property type="entry name" value="POLYKETIDE SYNTHASE-RELATED"/>
    <property type="match status" value="1"/>
</dbReference>
<evidence type="ECO:0000313" key="21">
    <source>
        <dbReference type="Proteomes" id="UP000184204"/>
    </source>
</evidence>
<name>A0A120MK59_ANAPI</name>
<feature type="active site" description="For beta-ketoacyl synthase activity" evidence="15">
    <location>
        <position position="161"/>
    </location>
</feature>
<evidence type="ECO:0000256" key="14">
    <source>
        <dbReference type="PIRNR" id="PIRNR000447"/>
    </source>
</evidence>
<dbReference type="GO" id="GO:0004315">
    <property type="term" value="F:3-oxoacyl-[acyl-carrier-protein] synthase activity"/>
    <property type="evidence" value="ECO:0007669"/>
    <property type="project" value="UniProtKB-UniRule"/>
</dbReference>
<evidence type="ECO:0000256" key="12">
    <source>
        <dbReference type="ARBA" id="ARBA00047318"/>
    </source>
</evidence>
<evidence type="ECO:0000256" key="16">
    <source>
        <dbReference type="RuleBase" id="RU003694"/>
    </source>
</evidence>
<comment type="function">
    <text evidence="11 14">Involved in the type II fatty acid elongation cycle. Catalyzes the elongation of a wide range of acyl-ACP by the addition of two carbons from malonyl-ACP to an acyl acceptor. Can efficiently catalyze the conversion of palmitoleoyl-ACP (cis-hexadec-9-enoyl-ACP) to cis-vaccenoyl-ACP (cis-octadec-11-enoyl-ACP), an essential step in the thermal regulation of fatty acid composition.</text>
</comment>
<keyword evidence="9 14" id="KW-0275">Fatty acid biosynthesis</keyword>
<evidence type="ECO:0000256" key="15">
    <source>
        <dbReference type="PIRSR" id="PIRSR000447-1"/>
    </source>
</evidence>
<keyword evidence="20" id="KW-1185">Reference proteome</keyword>
<organism evidence="19 21">
    <name type="scientific">Anaerotignum propionicum DSM 1682</name>
    <dbReference type="NCBI Taxonomy" id="991789"/>
    <lineage>
        <taxon>Bacteria</taxon>
        <taxon>Bacillati</taxon>
        <taxon>Bacillota</taxon>
        <taxon>Clostridia</taxon>
        <taxon>Lachnospirales</taxon>
        <taxon>Anaerotignaceae</taxon>
        <taxon>Anaerotignum</taxon>
    </lineage>
</organism>
<dbReference type="EC" id="2.3.1.179" evidence="3 14"/>
<comment type="pathway">
    <text evidence="1 14">Lipid metabolism; fatty acid biosynthesis.</text>
</comment>
<dbReference type="Proteomes" id="UP000184204">
    <property type="component" value="Unassembled WGS sequence"/>
</dbReference>
<dbReference type="Pfam" id="PF00109">
    <property type="entry name" value="ketoacyl-synt"/>
    <property type="match status" value="1"/>
</dbReference>
<dbReference type="InterPro" id="IPR020841">
    <property type="entry name" value="PKS_Beta-ketoAc_synthase_dom"/>
</dbReference>
<dbReference type="InterPro" id="IPR014030">
    <property type="entry name" value="Ketoacyl_synth_N"/>
</dbReference>
<dbReference type="PANTHER" id="PTHR11712:SF336">
    <property type="entry name" value="3-OXOACYL-[ACYL-CARRIER-PROTEIN] SYNTHASE, MITOCHONDRIAL"/>
    <property type="match status" value="1"/>
</dbReference>
<evidence type="ECO:0000256" key="3">
    <source>
        <dbReference type="ARBA" id="ARBA00012356"/>
    </source>
</evidence>
<keyword evidence="10 14" id="KW-0012">Acyltransferase</keyword>
<evidence type="ECO:0000256" key="13">
    <source>
        <dbReference type="ARBA" id="ARBA00047659"/>
    </source>
</evidence>
<dbReference type="GO" id="GO:0006633">
    <property type="term" value="P:fatty acid biosynthetic process"/>
    <property type="evidence" value="ECO:0007669"/>
    <property type="project" value="UniProtKB-UniRule"/>
</dbReference>
<evidence type="ECO:0000259" key="17">
    <source>
        <dbReference type="PROSITE" id="PS52004"/>
    </source>
</evidence>
<dbReference type="SUPFAM" id="SSF53901">
    <property type="entry name" value="Thiolase-like"/>
    <property type="match status" value="2"/>
</dbReference>
<keyword evidence="6 14" id="KW-0808">Transferase</keyword>
<dbReference type="NCBIfam" id="TIGR03150">
    <property type="entry name" value="fabF"/>
    <property type="match status" value="1"/>
</dbReference>
<evidence type="ECO:0000256" key="4">
    <source>
        <dbReference type="ARBA" id="ARBA00014657"/>
    </source>
</evidence>
<keyword evidence="8" id="KW-0443">Lipid metabolism</keyword>
<sequence length="410" mass="42627">MRRVVVTGLGAVTPIGNTVESFWQGLMEGKNGISFITRFDTSDSKYRLAGELKDFDPTLYMEKLAAKKLDRFSIYALAATAQAMEDSGLEGKVEKDELDVYFGSGIGGFETFCESSTTLAEKGARKVSPLFIPKMISNIAAGNIAIRYGAEGACVSVTTACATGTTAIGEGYRAILHGYAIAAICGGSEAAIVPLAIAGFGSCMALSPSEDPDGASLPFDSRRGGFVMGEGAGTLILEDYEHAKARGAKIYAEVVGYGSTCDAHHVTAPSPEAKASAKAIRDAAKGLEGLGAEQIYYNAHGTGTPMNDTVETHAIHNAFGEDAGKLHISSTKSMTGHMLGAAGAVEAIAAILAVKNGMVPPTINLKEQDSQCDLNYTPNVAVKAALEGALSTSLGFGGHNACVAFRKIED</sequence>
<dbReference type="EMBL" id="FQUA01000002">
    <property type="protein sequence ID" value="SHE46453.1"/>
    <property type="molecule type" value="Genomic_DNA"/>
</dbReference>
<dbReference type="InterPro" id="IPR016039">
    <property type="entry name" value="Thiolase-like"/>
</dbReference>
<feature type="domain" description="Ketosynthase family 3 (KS3)" evidence="17">
    <location>
        <begin position="1"/>
        <end position="407"/>
    </location>
</feature>
<evidence type="ECO:0000256" key="10">
    <source>
        <dbReference type="ARBA" id="ARBA00023315"/>
    </source>
</evidence>
<dbReference type="InterPro" id="IPR014031">
    <property type="entry name" value="Ketoacyl_synth_C"/>
</dbReference>
<keyword evidence="5 14" id="KW-0444">Lipid biosynthesis</keyword>
<evidence type="ECO:0000313" key="19">
    <source>
        <dbReference type="EMBL" id="SHE46453.1"/>
    </source>
</evidence>
<reference evidence="18 20" key="1">
    <citation type="journal article" date="2016" name="Genome Announc.">
        <title>Complete Genome Sequence of the Amino Acid-Fermenting Clostridium propionicum X2 (DSM 1682).</title>
        <authorList>
            <person name="Poehlein A."/>
            <person name="Schlien K."/>
            <person name="Chowdhury N.P."/>
            <person name="Gottschalk G."/>
            <person name="Buckel W."/>
            <person name="Daniel R."/>
        </authorList>
    </citation>
    <scope>NUCLEOTIDE SEQUENCE [LARGE SCALE GENOMIC DNA]</scope>
    <source>
        <strain evidence="18 20">X2</strain>
    </source>
</reference>
<dbReference type="InterPro" id="IPR017568">
    <property type="entry name" value="3-oxoacyl-ACP_synth-2"/>
</dbReference>
<reference evidence="20" key="2">
    <citation type="submission" date="2016-01" db="EMBL/GenBank/DDBJ databases">
        <authorList>
            <person name="Poehlein A."/>
            <person name="Schlien K."/>
            <person name="Gottschalk G."/>
            <person name="Buckel W."/>
            <person name="Daniel R."/>
        </authorList>
    </citation>
    <scope>NUCLEOTIDE SEQUENCE [LARGE SCALE GENOMIC DNA]</scope>
    <source>
        <strain evidence="20">X2</strain>
    </source>
</reference>
<evidence type="ECO:0000313" key="18">
    <source>
        <dbReference type="EMBL" id="AMJ40257.1"/>
    </source>
</evidence>
<dbReference type="Gene3D" id="3.40.47.10">
    <property type="match status" value="2"/>
</dbReference>
<evidence type="ECO:0000256" key="5">
    <source>
        <dbReference type="ARBA" id="ARBA00022516"/>
    </source>
</evidence>
<evidence type="ECO:0000313" key="20">
    <source>
        <dbReference type="Proteomes" id="UP000068026"/>
    </source>
</evidence>
<comment type="catalytic activity">
    <reaction evidence="13 14">
        <text>a fatty acyl-[ACP] + malonyl-[ACP] + H(+) = a 3-oxoacyl-[ACP] + holo-[ACP] + CO2</text>
        <dbReference type="Rhea" id="RHEA:22836"/>
        <dbReference type="Rhea" id="RHEA-COMP:9623"/>
        <dbReference type="Rhea" id="RHEA-COMP:9685"/>
        <dbReference type="Rhea" id="RHEA-COMP:9916"/>
        <dbReference type="Rhea" id="RHEA-COMP:14125"/>
        <dbReference type="ChEBI" id="CHEBI:15378"/>
        <dbReference type="ChEBI" id="CHEBI:16526"/>
        <dbReference type="ChEBI" id="CHEBI:64479"/>
        <dbReference type="ChEBI" id="CHEBI:78449"/>
        <dbReference type="ChEBI" id="CHEBI:78776"/>
        <dbReference type="ChEBI" id="CHEBI:138651"/>
    </reaction>
</comment>